<keyword evidence="2" id="KW-1133">Transmembrane helix</keyword>
<gene>
    <name evidence="3" type="ORF">LtaPh_1309100</name>
</gene>
<feature type="region of interest" description="Disordered" evidence="1">
    <location>
        <begin position="304"/>
        <end position="323"/>
    </location>
</feature>
<protein>
    <submittedName>
        <fullName evidence="3">Uncharacterized protein</fullName>
    </submittedName>
</protein>
<feature type="transmembrane region" description="Helical" evidence="2">
    <location>
        <begin position="339"/>
        <end position="360"/>
    </location>
</feature>
<evidence type="ECO:0000313" key="3">
    <source>
        <dbReference type="EMBL" id="GET86951.1"/>
    </source>
</evidence>
<dbReference type="EMBL" id="BLBS01000017">
    <property type="protein sequence ID" value="GET86951.1"/>
    <property type="molecule type" value="Genomic_DNA"/>
</dbReference>
<feature type="transmembrane region" description="Helical" evidence="2">
    <location>
        <begin position="259"/>
        <end position="280"/>
    </location>
</feature>
<accession>A0A640KCQ0</accession>
<feature type="transmembrane region" description="Helical" evidence="2">
    <location>
        <begin position="393"/>
        <end position="410"/>
    </location>
</feature>
<feature type="region of interest" description="Disordered" evidence="1">
    <location>
        <begin position="11"/>
        <end position="51"/>
    </location>
</feature>
<name>A0A640KCQ0_LEITA</name>
<proteinExistence type="predicted"/>
<keyword evidence="2" id="KW-0472">Membrane</keyword>
<keyword evidence="2" id="KW-0812">Transmembrane</keyword>
<organism evidence="3 4">
    <name type="scientific">Leishmania tarentolae</name>
    <name type="common">Sauroleishmania tarentolae</name>
    <dbReference type="NCBI Taxonomy" id="5689"/>
    <lineage>
        <taxon>Eukaryota</taxon>
        <taxon>Discoba</taxon>
        <taxon>Euglenozoa</taxon>
        <taxon>Kinetoplastea</taxon>
        <taxon>Metakinetoplastina</taxon>
        <taxon>Trypanosomatida</taxon>
        <taxon>Trypanosomatidae</taxon>
        <taxon>Leishmaniinae</taxon>
        <taxon>Leishmania</taxon>
        <taxon>lizard Leishmania</taxon>
    </lineage>
</organism>
<evidence type="ECO:0000256" key="2">
    <source>
        <dbReference type="SAM" id="Phobius"/>
    </source>
</evidence>
<dbReference type="OrthoDB" id="273180at2759"/>
<reference evidence="3" key="1">
    <citation type="submission" date="2019-11" db="EMBL/GenBank/DDBJ databases">
        <title>Leishmania tarentolae CDS.</title>
        <authorList>
            <person name="Goto Y."/>
            <person name="Yamagishi J."/>
        </authorList>
    </citation>
    <scope>NUCLEOTIDE SEQUENCE [LARGE SCALE GENOMIC DNA]</scope>
    <source>
        <strain evidence="3">Parrot Tar II</strain>
    </source>
</reference>
<evidence type="ECO:0000256" key="1">
    <source>
        <dbReference type="SAM" id="MobiDB-lite"/>
    </source>
</evidence>
<dbReference type="Proteomes" id="UP000419144">
    <property type="component" value="Unassembled WGS sequence"/>
</dbReference>
<sequence length="433" mass="47547">MFCTPCLHPRPLPSTSLPPSHPPTHAHPSSHRQERPTLYTRLSSSKKGRGRPCPLIFGLGERLRKRAVTRALSPTPHIARLLVCSANKDSEQAEERRRSQFSGRPSSPSLCVSVMRYRQSQHHFSDRDQQAKALINGNDVLSTSEQDEVIAYFARSLRGSAKLLRVIVCLQAMLALVYTLLLLSGSLIIDLSVDMATTASLVQLAQQRKLGSREAATAALSQGPLEARDAEQRTAQGKHVHESLHGRTAAGFGLRSGDVMAGLSTMVVLHSIVLLLWAGYSCYVAYRRLTVNVEDLIGTTPQDLLQHHPESGPSAAARSSKPRHTLRHLRQRVNADPAVALYAAAALASLGSLFWVTALVHRQRVTQGVYADLGLESPSVLSLQEIPKATLEYVLAVWQPLFHVGVGLLVRSMLDTRTNLIALSKLKYRFEKA</sequence>
<dbReference type="AlphaFoldDB" id="A0A640KCQ0"/>
<evidence type="ECO:0000313" key="4">
    <source>
        <dbReference type="Proteomes" id="UP000419144"/>
    </source>
</evidence>
<feature type="transmembrane region" description="Helical" evidence="2">
    <location>
        <begin position="163"/>
        <end position="189"/>
    </location>
</feature>
<comment type="caution">
    <text evidence="3">The sequence shown here is derived from an EMBL/GenBank/DDBJ whole genome shotgun (WGS) entry which is preliminary data.</text>
</comment>
<dbReference type="VEuPathDB" id="TriTrypDB:LtaPh_1309100"/>
<keyword evidence="4" id="KW-1185">Reference proteome</keyword>